<feature type="region of interest" description="Disordered" evidence="1">
    <location>
        <begin position="82"/>
        <end position="111"/>
    </location>
</feature>
<name>A0A4C1XEN9_EUMVA</name>
<dbReference type="Proteomes" id="UP000299102">
    <property type="component" value="Unassembled WGS sequence"/>
</dbReference>
<comment type="caution">
    <text evidence="2">The sequence shown here is derived from an EMBL/GenBank/DDBJ whole genome shotgun (WGS) entry which is preliminary data.</text>
</comment>
<evidence type="ECO:0000256" key="1">
    <source>
        <dbReference type="SAM" id="MobiDB-lite"/>
    </source>
</evidence>
<reference evidence="2 3" key="1">
    <citation type="journal article" date="2019" name="Commun. Biol.">
        <title>The bagworm genome reveals a unique fibroin gene that provides high tensile strength.</title>
        <authorList>
            <person name="Kono N."/>
            <person name="Nakamura H."/>
            <person name="Ohtoshi R."/>
            <person name="Tomita M."/>
            <person name="Numata K."/>
            <person name="Arakawa K."/>
        </authorList>
    </citation>
    <scope>NUCLEOTIDE SEQUENCE [LARGE SCALE GENOMIC DNA]</scope>
</reference>
<feature type="compositionally biased region" description="Basic and acidic residues" evidence="1">
    <location>
        <begin position="18"/>
        <end position="31"/>
    </location>
</feature>
<keyword evidence="3" id="KW-1185">Reference proteome</keyword>
<dbReference type="EMBL" id="BGZK01000794">
    <property type="protein sequence ID" value="GBP60707.1"/>
    <property type="molecule type" value="Genomic_DNA"/>
</dbReference>
<evidence type="ECO:0000313" key="3">
    <source>
        <dbReference type="Proteomes" id="UP000299102"/>
    </source>
</evidence>
<gene>
    <name evidence="2" type="ORF">EVAR_47445_1</name>
</gene>
<organism evidence="2 3">
    <name type="scientific">Eumeta variegata</name>
    <name type="common">Bagworm moth</name>
    <name type="synonym">Eumeta japonica</name>
    <dbReference type="NCBI Taxonomy" id="151549"/>
    <lineage>
        <taxon>Eukaryota</taxon>
        <taxon>Metazoa</taxon>
        <taxon>Ecdysozoa</taxon>
        <taxon>Arthropoda</taxon>
        <taxon>Hexapoda</taxon>
        <taxon>Insecta</taxon>
        <taxon>Pterygota</taxon>
        <taxon>Neoptera</taxon>
        <taxon>Endopterygota</taxon>
        <taxon>Lepidoptera</taxon>
        <taxon>Glossata</taxon>
        <taxon>Ditrysia</taxon>
        <taxon>Tineoidea</taxon>
        <taxon>Psychidae</taxon>
        <taxon>Oiketicinae</taxon>
        <taxon>Eumeta</taxon>
    </lineage>
</organism>
<sequence length="111" mass="11970">MKDDTTLDGYKYQSNLNEIDKSRQKTDEGGGKTHLNWVGEPAQGNGQRSPAVAAIIYVLKVSITFDGPSSLQTICGGSLKISSDSAAPAQCARGRRRRGPRPTPLSQSNFF</sequence>
<dbReference type="AlphaFoldDB" id="A0A4C1XEN9"/>
<proteinExistence type="predicted"/>
<protein>
    <submittedName>
        <fullName evidence="2">Uncharacterized protein</fullName>
    </submittedName>
</protein>
<feature type="region of interest" description="Disordered" evidence="1">
    <location>
        <begin position="15"/>
        <end position="47"/>
    </location>
</feature>
<evidence type="ECO:0000313" key="2">
    <source>
        <dbReference type="EMBL" id="GBP60707.1"/>
    </source>
</evidence>
<accession>A0A4C1XEN9</accession>